<dbReference type="GO" id="GO:0071949">
    <property type="term" value="F:FAD binding"/>
    <property type="evidence" value="ECO:0007669"/>
    <property type="project" value="InterPro"/>
</dbReference>
<dbReference type="PRINTS" id="PR00420">
    <property type="entry name" value="RNGMNOXGNASE"/>
</dbReference>
<dbReference type="Proteomes" id="UP000274843">
    <property type="component" value="Unassembled WGS sequence"/>
</dbReference>
<dbReference type="PANTHER" id="PTHR13789">
    <property type="entry name" value="MONOOXYGENASE"/>
    <property type="match status" value="1"/>
</dbReference>
<dbReference type="SUPFAM" id="SSF51905">
    <property type="entry name" value="FAD/NAD(P)-binding domain"/>
    <property type="match status" value="1"/>
</dbReference>
<dbReference type="InterPro" id="IPR050493">
    <property type="entry name" value="FAD-dep_Monooxygenase_BioMet"/>
</dbReference>
<dbReference type="InterPro" id="IPR002938">
    <property type="entry name" value="FAD-bd"/>
</dbReference>
<evidence type="ECO:0000259" key="3">
    <source>
        <dbReference type="Pfam" id="PF01494"/>
    </source>
</evidence>
<comment type="caution">
    <text evidence="4">The sequence shown here is derived from an EMBL/GenBank/DDBJ whole genome shotgun (WGS) entry which is preliminary data.</text>
</comment>
<proteinExistence type="predicted"/>
<dbReference type="InterPro" id="IPR036188">
    <property type="entry name" value="FAD/NAD-bd_sf"/>
</dbReference>
<dbReference type="GO" id="GO:0004497">
    <property type="term" value="F:monooxygenase activity"/>
    <property type="evidence" value="ECO:0007669"/>
    <property type="project" value="UniProtKB-KW"/>
</dbReference>
<dbReference type="AlphaFoldDB" id="A0A3N2GXR2"/>
<dbReference type="EMBL" id="RKHY01000001">
    <property type="protein sequence ID" value="ROS41357.1"/>
    <property type="molecule type" value="Genomic_DNA"/>
</dbReference>
<dbReference type="PANTHER" id="PTHR13789:SF309">
    <property type="entry name" value="PUTATIVE (AFU_ORTHOLOGUE AFUA_6G14510)-RELATED"/>
    <property type="match status" value="1"/>
</dbReference>
<evidence type="ECO:0000256" key="1">
    <source>
        <dbReference type="ARBA" id="ARBA00023002"/>
    </source>
</evidence>
<name>A0A3N2GXR2_9PSEU</name>
<reference evidence="4 5" key="1">
    <citation type="submission" date="2018-11" db="EMBL/GenBank/DDBJ databases">
        <title>Sequencing the genomes of 1000 actinobacteria strains.</title>
        <authorList>
            <person name="Klenk H.-P."/>
        </authorList>
    </citation>
    <scope>NUCLEOTIDE SEQUENCE [LARGE SCALE GENOMIC DNA]</scope>
    <source>
        <strain evidence="4 5">DSM 44348</strain>
    </source>
</reference>
<dbReference type="Gene3D" id="3.50.50.60">
    <property type="entry name" value="FAD/NAD(P)-binding domain"/>
    <property type="match status" value="1"/>
</dbReference>
<keyword evidence="2" id="KW-0503">Monooxygenase</keyword>
<dbReference type="Pfam" id="PF01494">
    <property type="entry name" value="FAD_binding_3"/>
    <property type="match status" value="1"/>
</dbReference>
<sequence>MTTNALVIGGGIAGPVTAMALQRAGIEATVYEAYNRGADGVGAFLTLAVNGIAALGALDLQAVVRDKGFATTRMSIGMGGKKPMAEFGFGAALPDGTGTQTIRRADLYNSLRDEAVRRGVPTEYGKRLVAATPEGGGVTATFADGSTAHADLLIGADGLRSTVRTIIDPGALPPRYVPLLNTGGYARGLRLDVEPGEMHMVFGRGCFYSYIVHPDGDVWWFANPRQPREQAREELAAVTADEWRARLLDLFAEEDGPARDLVTATDEIFAGWNTYDFPKVPIWHRNRMIIVGDAAHATSPASGQGASMAIEDAVVLAKCLRDAGDVHEAFTTYESLRRHRVERVVAQGKRNGDGKTLGPVMRHLLPLLFKLHRPGPEAMAWLYGYRIDWDSPVSPCSSGRPGTRG</sequence>
<protein>
    <submittedName>
        <fullName evidence="4">2-polyprenyl-6-methoxyphenol hydroxylase-like FAD-dependent oxidoreductase</fullName>
    </submittedName>
</protein>
<organism evidence="4 5">
    <name type="scientific">Amycolatopsis thermoflava</name>
    <dbReference type="NCBI Taxonomy" id="84480"/>
    <lineage>
        <taxon>Bacteria</taxon>
        <taxon>Bacillati</taxon>
        <taxon>Actinomycetota</taxon>
        <taxon>Actinomycetes</taxon>
        <taxon>Pseudonocardiales</taxon>
        <taxon>Pseudonocardiaceae</taxon>
        <taxon>Amycolatopsis</taxon>
        <taxon>Amycolatopsis methanolica group</taxon>
    </lineage>
</organism>
<keyword evidence="5" id="KW-1185">Reference proteome</keyword>
<gene>
    <name evidence="4" type="ORF">EDD35_3712</name>
</gene>
<dbReference type="RefSeq" id="WP_123684509.1">
    <property type="nucleotide sequence ID" value="NZ_RKHY01000001.1"/>
</dbReference>
<evidence type="ECO:0000313" key="5">
    <source>
        <dbReference type="Proteomes" id="UP000274843"/>
    </source>
</evidence>
<keyword evidence="1" id="KW-0560">Oxidoreductase</keyword>
<evidence type="ECO:0000256" key="2">
    <source>
        <dbReference type="ARBA" id="ARBA00023033"/>
    </source>
</evidence>
<evidence type="ECO:0000313" key="4">
    <source>
        <dbReference type="EMBL" id="ROS41357.1"/>
    </source>
</evidence>
<feature type="domain" description="FAD-binding" evidence="3">
    <location>
        <begin position="3"/>
        <end position="346"/>
    </location>
</feature>
<accession>A0A3N2GXR2</accession>
<dbReference type="GeneID" id="301845068"/>